<feature type="compositionally biased region" description="Polar residues" evidence="7">
    <location>
        <begin position="26"/>
        <end position="38"/>
    </location>
</feature>
<accession>A0ABN9TXE7</accession>
<evidence type="ECO:0000256" key="3">
    <source>
        <dbReference type="ARBA" id="ARBA00022448"/>
    </source>
</evidence>
<comment type="subcellular location">
    <subcellularLocation>
        <location evidence="1">Membrane</location>
        <topology evidence="1">Multi-pass membrane protein</topology>
    </subcellularLocation>
</comment>
<feature type="region of interest" description="Disordered" evidence="7">
    <location>
        <begin position="50"/>
        <end position="69"/>
    </location>
</feature>
<evidence type="ECO:0000256" key="5">
    <source>
        <dbReference type="ARBA" id="ARBA00022989"/>
    </source>
</evidence>
<feature type="transmembrane region" description="Helical" evidence="8">
    <location>
        <begin position="387"/>
        <end position="408"/>
    </location>
</feature>
<organism evidence="9 10">
    <name type="scientific">Prorocentrum cordatum</name>
    <dbReference type="NCBI Taxonomy" id="2364126"/>
    <lineage>
        <taxon>Eukaryota</taxon>
        <taxon>Sar</taxon>
        <taxon>Alveolata</taxon>
        <taxon>Dinophyceae</taxon>
        <taxon>Prorocentrales</taxon>
        <taxon>Prorocentraceae</taxon>
        <taxon>Prorocentrum</taxon>
    </lineage>
</organism>
<feature type="transmembrane region" description="Helical" evidence="8">
    <location>
        <begin position="181"/>
        <end position="201"/>
    </location>
</feature>
<evidence type="ECO:0000256" key="6">
    <source>
        <dbReference type="ARBA" id="ARBA00023136"/>
    </source>
</evidence>
<keyword evidence="4 8" id="KW-0812">Transmembrane</keyword>
<dbReference type="InterPro" id="IPR036259">
    <property type="entry name" value="MFS_trans_sf"/>
</dbReference>
<keyword evidence="5 8" id="KW-1133">Transmembrane helix</keyword>
<feature type="transmembrane region" description="Helical" evidence="8">
    <location>
        <begin position="349"/>
        <end position="371"/>
    </location>
</feature>
<evidence type="ECO:0000313" key="10">
    <source>
        <dbReference type="Proteomes" id="UP001189429"/>
    </source>
</evidence>
<name>A0ABN9TXE7_9DINO</name>
<evidence type="ECO:0000256" key="4">
    <source>
        <dbReference type="ARBA" id="ARBA00022692"/>
    </source>
</evidence>
<reference evidence="9" key="1">
    <citation type="submission" date="2023-10" db="EMBL/GenBank/DDBJ databases">
        <authorList>
            <person name="Chen Y."/>
            <person name="Shah S."/>
            <person name="Dougan E. K."/>
            <person name="Thang M."/>
            <person name="Chan C."/>
        </authorList>
    </citation>
    <scope>NUCLEOTIDE SEQUENCE [LARGE SCALE GENOMIC DNA]</scope>
</reference>
<feature type="compositionally biased region" description="Low complexity" evidence="7">
    <location>
        <begin position="613"/>
        <end position="627"/>
    </location>
</feature>
<feature type="transmembrane region" description="Helical" evidence="8">
    <location>
        <begin position="295"/>
        <end position="314"/>
    </location>
</feature>
<gene>
    <name evidence="9" type="ORF">PCOR1329_LOCUS43217</name>
</gene>
<dbReference type="Pfam" id="PF03092">
    <property type="entry name" value="BT1"/>
    <property type="match status" value="1"/>
</dbReference>
<keyword evidence="10" id="KW-1185">Reference proteome</keyword>
<feature type="region of interest" description="Disordered" evidence="7">
    <location>
        <begin position="19"/>
        <end position="45"/>
    </location>
</feature>
<keyword evidence="3" id="KW-0813">Transport</keyword>
<sequence>MHSSRRHTLCARLAAENLESDEDENTSLLASKGPSASNLGKRRAQQALPMAKAQTIAHPDGKGPDPPSGPIGYVAELARNYGGNFIVYLSTIEHVMKGFVCQLCQMAEPYIYASYSVPAPEMQMYLSLVNLPWAMKPIIGLVSDAFPVGGYSKAPYILVTSLLGASAFATVGVLPHASTPLMMLVACCFLMTLQVVTADILTQGKFTQKVKESRSLTGGTDLLTFVYMGIDAASLIAVMGSGFIINSFGAKSAYLISAVPAVLCVIPLLSGGLEEKQMSGDEMSEIRQGFLQQKVVCSLVLLMFLATIAIPVTIVASGDAAVIGIVSVGVWTLMFVVSSLVLNPAIAAVNAYTLAQSVLTLKIDAAAFYFFTDTSDQYPGGPNFSKLFFNTCLGSVQFAAGLAGIITYQKLSKKITYRKWVVMANIAAAAANLSNILLFKRVNLLLGVPDWIWAICSNTVYFAVERWRWMPLFTAFSYLAPAGMEATMFALLMGCHNLGTAVAGNLGAWLLQALQCRPQGATSEAEQFAGLWKACAWLSVVPPVAAILLCHLLPDVRAATCWVTAWARSAAWDMDPRDARGVGPPARQRGRTRACSRARGTAPRTVRSRGAGRSRPGAALRGAPRRR</sequence>
<evidence type="ECO:0000256" key="1">
    <source>
        <dbReference type="ARBA" id="ARBA00004141"/>
    </source>
</evidence>
<feature type="transmembrane region" description="Helical" evidence="8">
    <location>
        <begin position="252"/>
        <end position="274"/>
    </location>
</feature>
<dbReference type="Gene3D" id="1.20.1250.20">
    <property type="entry name" value="MFS general substrate transporter like domains"/>
    <property type="match status" value="1"/>
</dbReference>
<evidence type="ECO:0000256" key="7">
    <source>
        <dbReference type="SAM" id="MobiDB-lite"/>
    </source>
</evidence>
<evidence type="ECO:0000256" key="2">
    <source>
        <dbReference type="ARBA" id="ARBA00007015"/>
    </source>
</evidence>
<feature type="transmembrane region" description="Helical" evidence="8">
    <location>
        <begin position="320"/>
        <end position="342"/>
    </location>
</feature>
<comment type="similarity">
    <text evidence="2">Belongs to the major facilitator superfamily. Folate-biopterin transporter (TC 2.A.71) family.</text>
</comment>
<feature type="transmembrane region" description="Helical" evidence="8">
    <location>
        <begin position="156"/>
        <end position="175"/>
    </location>
</feature>
<feature type="region of interest" description="Disordered" evidence="7">
    <location>
        <begin position="578"/>
        <end position="627"/>
    </location>
</feature>
<dbReference type="PANTHER" id="PTHR31585">
    <property type="entry name" value="FOLATE-BIOPTERIN TRANSPORTER 1, CHLOROPLASTIC"/>
    <property type="match status" value="1"/>
</dbReference>
<comment type="caution">
    <text evidence="9">The sequence shown here is derived from an EMBL/GenBank/DDBJ whole genome shotgun (WGS) entry which is preliminary data.</text>
</comment>
<dbReference type="InterPro" id="IPR039309">
    <property type="entry name" value="BT1"/>
</dbReference>
<dbReference type="EMBL" id="CAUYUJ010015191">
    <property type="protein sequence ID" value="CAK0850935.1"/>
    <property type="molecule type" value="Genomic_DNA"/>
</dbReference>
<feature type="transmembrane region" description="Helical" evidence="8">
    <location>
        <begin position="420"/>
        <end position="438"/>
    </location>
</feature>
<evidence type="ECO:0000313" key="9">
    <source>
        <dbReference type="EMBL" id="CAK0850935.1"/>
    </source>
</evidence>
<dbReference type="PANTHER" id="PTHR31585:SF51">
    <property type="entry name" value="TRANSPORTER, PUTATIVE-RELATED"/>
    <property type="match status" value="1"/>
</dbReference>
<keyword evidence="6 8" id="KW-0472">Membrane</keyword>
<dbReference type="Proteomes" id="UP001189429">
    <property type="component" value="Unassembled WGS sequence"/>
</dbReference>
<dbReference type="SUPFAM" id="SSF103473">
    <property type="entry name" value="MFS general substrate transporter"/>
    <property type="match status" value="1"/>
</dbReference>
<protein>
    <submittedName>
        <fullName evidence="9">Uncharacterized protein</fullName>
    </submittedName>
</protein>
<evidence type="ECO:0000256" key="8">
    <source>
        <dbReference type="SAM" id="Phobius"/>
    </source>
</evidence>
<proteinExistence type="inferred from homology"/>
<feature type="transmembrane region" description="Helical" evidence="8">
    <location>
        <begin position="222"/>
        <end position="246"/>
    </location>
</feature>